<protein>
    <submittedName>
        <fullName evidence="1">Uncharacterized protein</fullName>
    </submittedName>
</protein>
<dbReference type="AlphaFoldDB" id="K2S811"/>
<dbReference type="GO" id="GO:0001228">
    <property type="term" value="F:DNA-binding transcription activator activity, RNA polymerase II-specific"/>
    <property type="evidence" value="ECO:0007669"/>
    <property type="project" value="TreeGrafter"/>
</dbReference>
<dbReference type="EMBL" id="AHHD01000419">
    <property type="protein sequence ID" value="EKG13000.1"/>
    <property type="molecule type" value="Genomic_DNA"/>
</dbReference>
<dbReference type="PANTHER" id="PTHR47784">
    <property type="entry name" value="STEROL UPTAKE CONTROL PROTEIN 2"/>
    <property type="match status" value="1"/>
</dbReference>
<evidence type="ECO:0000313" key="2">
    <source>
        <dbReference type="Proteomes" id="UP000007129"/>
    </source>
</evidence>
<evidence type="ECO:0000313" key="1">
    <source>
        <dbReference type="EMBL" id="EKG13000.1"/>
    </source>
</evidence>
<name>K2S811_MACPH</name>
<dbReference type="InterPro" id="IPR053157">
    <property type="entry name" value="Sterol_Uptake_Regulator"/>
</dbReference>
<dbReference type="eggNOG" id="ENOG502SNX9">
    <property type="taxonomic scope" value="Eukaryota"/>
</dbReference>
<proteinExistence type="predicted"/>
<accession>K2S811</accession>
<sequence>MQHTVPQRGLEYECLLHSLLALSSLDLATTTAQAGGSNSTRSAAAYTRAAMEYYGKSIALFRREVSDITYANHDSLYLISVLMSLINIAALHFPREDAGGGAAATLPSVLESMPTIFSLLRGATLVGVRCGRWLVDSVESVRIIVAMGAAPQELLDGGTREALARLGAVNDGLHISAVCRRAGQATEDETRAHEIADGVAWEEGLVGDFHRDRIDLGDIGKVETVAVYPSSGLPRGGIVGSAAGGYYPSKWQKWLRDIVRDDIFPGHI</sequence>
<dbReference type="OrthoDB" id="4937900at2759"/>
<dbReference type="STRING" id="1126212.K2S811"/>
<reference evidence="1 2" key="1">
    <citation type="journal article" date="2012" name="BMC Genomics">
        <title>Tools to kill: Genome of one of the most destructive plant pathogenic fungi Macrophomina phaseolina.</title>
        <authorList>
            <person name="Islam M.S."/>
            <person name="Haque M.S."/>
            <person name="Islam M.M."/>
            <person name="Emdad E.M."/>
            <person name="Halim A."/>
            <person name="Hossen Q.M.M."/>
            <person name="Hossain M.Z."/>
            <person name="Ahmed B."/>
            <person name="Rahim S."/>
            <person name="Rahman M.S."/>
            <person name="Alam M.M."/>
            <person name="Hou S."/>
            <person name="Wan X."/>
            <person name="Saito J.A."/>
            <person name="Alam M."/>
        </authorList>
    </citation>
    <scope>NUCLEOTIDE SEQUENCE [LARGE SCALE GENOMIC DNA]</scope>
    <source>
        <strain evidence="1 2">MS6</strain>
    </source>
</reference>
<organism evidence="1 2">
    <name type="scientific">Macrophomina phaseolina (strain MS6)</name>
    <name type="common">Charcoal rot fungus</name>
    <dbReference type="NCBI Taxonomy" id="1126212"/>
    <lineage>
        <taxon>Eukaryota</taxon>
        <taxon>Fungi</taxon>
        <taxon>Dikarya</taxon>
        <taxon>Ascomycota</taxon>
        <taxon>Pezizomycotina</taxon>
        <taxon>Dothideomycetes</taxon>
        <taxon>Dothideomycetes incertae sedis</taxon>
        <taxon>Botryosphaeriales</taxon>
        <taxon>Botryosphaeriaceae</taxon>
        <taxon>Macrophomina</taxon>
    </lineage>
</organism>
<dbReference type="VEuPathDB" id="FungiDB:MPH_09820"/>
<comment type="caution">
    <text evidence="1">The sequence shown here is derived from an EMBL/GenBank/DDBJ whole genome shotgun (WGS) entry which is preliminary data.</text>
</comment>
<dbReference type="HOGENOM" id="CLU_1038553_0_0_1"/>
<gene>
    <name evidence="1" type="ORF">MPH_09820</name>
</gene>
<dbReference type="Proteomes" id="UP000007129">
    <property type="component" value="Unassembled WGS sequence"/>
</dbReference>
<dbReference type="PANTHER" id="PTHR47784:SF10">
    <property type="entry name" value="TRANSCRIPTION FACTOR, PUTATIVE (AFU_ORTHOLOGUE AFUA_6G14150)-RELATED"/>
    <property type="match status" value="1"/>
</dbReference>
<dbReference type="InParanoid" id="K2S811"/>